<dbReference type="GO" id="GO:0016987">
    <property type="term" value="F:sigma factor activity"/>
    <property type="evidence" value="ECO:0007669"/>
    <property type="project" value="UniProtKB-KW"/>
</dbReference>
<dbReference type="InterPro" id="IPR014284">
    <property type="entry name" value="RNA_pol_sigma-70_dom"/>
</dbReference>
<name>A0A0U2WWU7_9ENTE</name>
<evidence type="ECO:0000256" key="4">
    <source>
        <dbReference type="ARBA" id="ARBA00023125"/>
    </source>
</evidence>
<dbReference type="SUPFAM" id="SSF88946">
    <property type="entry name" value="Sigma2 domain of RNA polymerase sigma factors"/>
    <property type="match status" value="1"/>
</dbReference>
<dbReference type="InterPro" id="IPR039425">
    <property type="entry name" value="RNA_pol_sigma-70-like"/>
</dbReference>
<evidence type="ECO:0000256" key="3">
    <source>
        <dbReference type="ARBA" id="ARBA00023082"/>
    </source>
</evidence>
<gene>
    <name evidence="7" type="ORF">ATZ35_04740</name>
</gene>
<dbReference type="Gene3D" id="1.10.10.10">
    <property type="entry name" value="Winged helix-like DNA-binding domain superfamily/Winged helix DNA-binding domain"/>
    <property type="match status" value="1"/>
</dbReference>
<dbReference type="InterPro" id="IPR007627">
    <property type="entry name" value="RNA_pol_sigma70_r2"/>
</dbReference>
<evidence type="ECO:0000313" key="8">
    <source>
        <dbReference type="Proteomes" id="UP000067523"/>
    </source>
</evidence>
<keyword evidence="3" id="KW-0731">Sigma factor</keyword>
<evidence type="ECO:0000256" key="5">
    <source>
        <dbReference type="ARBA" id="ARBA00023163"/>
    </source>
</evidence>
<protein>
    <submittedName>
        <fullName evidence="7">RNA polymerase subunit sigma-30</fullName>
    </submittedName>
</protein>
<dbReference type="InterPro" id="IPR036388">
    <property type="entry name" value="WH-like_DNA-bd_sf"/>
</dbReference>
<dbReference type="InterPro" id="IPR013325">
    <property type="entry name" value="RNA_pol_sigma_r2"/>
</dbReference>
<feature type="domain" description="RNA polymerase sigma-70 region 2" evidence="6">
    <location>
        <begin position="18"/>
        <end position="85"/>
    </location>
</feature>
<keyword evidence="2" id="KW-0805">Transcription regulation</keyword>
<dbReference type="InterPro" id="IPR013324">
    <property type="entry name" value="RNA_pol_sigma_r3/r4-like"/>
</dbReference>
<comment type="similarity">
    <text evidence="1">Belongs to the sigma-70 factor family. ECF subfamily.</text>
</comment>
<dbReference type="GO" id="GO:0003677">
    <property type="term" value="F:DNA binding"/>
    <property type="evidence" value="ECO:0007669"/>
    <property type="project" value="UniProtKB-KW"/>
</dbReference>
<dbReference type="GO" id="GO:0006352">
    <property type="term" value="P:DNA-templated transcription initiation"/>
    <property type="evidence" value="ECO:0007669"/>
    <property type="project" value="InterPro"/>
</dbReference>
<reference evidence="8" key="1">
    <citation type="submission" date="2015-12" db="EMBL/GenBank/DDBJ databases">
        <authorList>
            <person name="Lauer A."/>
            <person name="Humrighouse B."/>
            <person name="Loparev V."/>
            <person name="Shewmaker P.L."/>
            <person name="Whitney A.M."/>
            <person name="McLaughlin R.W."/>
        </authorList>
    </citation>
    <scope>NUCLEOTIDE SEQUENCE [LARGE SCALE GENOMIC DNA]</scope>
    <source>
        <strain evidence="8">LMG 26678</strain>
    </source>
</reference>
<dbReference type="KEGG" id="erx:ATZ35_04740"/>
<keyword evidence="5" id="KW-0804">Transcription</keyword>
<organism evidence="7 8">
    <name type="scientific">Enterococcus rotai</name>
    <dbReference type="NCBI Taxonomy" id="118060"/>
    <lineage>
        <taxon>Bacteria</taxon>
        <taxon>Bacillati</taxon>
        <taxon>Bacillota</taxon>
        <taxon>Bacilli</taxon>
        <taxon>Lactobacillales</taxon>
        <taxon>Enterococcaceae</taxon>
        <taxon>Enterococcus</taxon>
    </lineage>
</organism>
<evidence type="ECO:0000256" key="2">
    <source>
        <dbReference type="ARBA" id="ARBA00023015"/>
    </source>
</evidence>
<dbReference type="Pfam" id="PF04542">
    <property type="entry name" value="Sigma70_r2"/>
    <property type="match status" value="1"/>
</dbReference>
<dbReference type="PANTHER" id="PTHR43133">
    <property type="entry name" value="RNA POLYMERASE ECF-TYPE SIGMA FACTO"/>
    <property type="match status" value="1"/>
</dbReference>
<sequence length="186" mass="22389">MNKYNDILKGDTAGFDRLYRKYHPVVYKFRKKYYLKDFDREDWLQEGRIIFYRSLEKYEEAHNVSIGKFFKSNFENHVRSLIRKQCALKRTIDTQSVSLDQKIEHQGESFFDYIETEEPDVLEQMIIREKLEQLPTALSPFERITFEEYINGKELDEIAKDTDSREVTVRSAYDRAKKKLKAIIYD</sequence>
<accession>A0A0U2WWU7</accession>
<evidence type="ECO:0000313" key="7">
    <source>
        <dbReference type="EMBL" id="ALS36490.1"/>
    </source>
</evidence>
<dbReference type="EMBL" id="CP013655">
    <property type="protein sequence ID" value="ALS36490.1"/>
    <property type="molecule type" value="Genomic_DNA"/>
</dbReference>
<dbReference type="SUPFAM" id="SSF88659">
    <property type="entry name" value="Sigma3 and sigma4 domains of RNA polymerase sigma factors"/>
    <property type="match status" value="1"/>
</dbReference>
<proteinExistence type="inferred from homology"/>
<dbReference type="AlphaFoldDB" id="A0A0U2WWU7"/>
<dbReference type="STRING" id="118060.ATZ35_04740"/>
<dbReference type="PANTHER" id="PTHR43133:SF8">
    <property type="entry name" value="RNA POLYMERASE SIGMA FACTOR HI_1459-RELATED"/>
    <property type="match status" value="1"/>
</dbReference>
<dbReference type="Proteomes" id="UP000067523">
    <property type="component" value="Chromosome"/>
</dbReference>
<keyword evidence="8" id="KW-1185">Reference proteome</keyword>
<dbReference type="Gene3D" id="1.10.1740.10">
    <property type="match status" value="1"/>
</dbReference>
<dbReference type="RefSeq" id="WP_208929732.1">
    <property type="nucleotide sequence ID" value="NZ_CP013655.1"/>
</dbReference>
<evidence type="ECO:0000256" key="1">
    <source>
        <dbReference type="ARBA" id="ARBA00010641"/>
    </source>
</evidence>
<evidence type="ECO:0000259" key="6">
    <source>
        <dbReference type="Pfam" id="PF04542"/>
    </source>
</evidence>
<keyword evidence="4" id="KW-0238">DNA-binding</keyword>
<dbReference type="NCBIfam" id="TIGR02937">
    <property type="entry name" value="sigma70-ECF"/>
    <property type="match status" value="1"/>
</dbReference>